<dbReference type="InterPro" id="IPR011041">
    <property type="entry name" value="Quinoprot_gluc/sorb_DH_b-prop"/>
</dbReference>
<dbReference type="PANTHER" id="PTHR19328">
    <property type="entry name" value="HEDGEHOG-INTERACTING PROTEIN"/>
    <property type="match status" value="1"/>
</dbReference>
<accession>A0A2S6I5V4</accession>
<feature type="domain" description="Pyrroloquinoline quinone-dependent pyranose dehydrogenase beta-propeller" evidence="2">
    <location>
        <begin position="60"/>
        <end position="395"/>
    </location>
</feature>
<gene>
    <name evidence="3" type="ORF">CLV84_3461</name>
</gene>
<evidence type="ECO:0000259" key="2">
    <source>
        <dbReference type="Pfam" id="PF22807"/>
    </source>
</evidence>
<dbReference type="Proteomes" id="UP000237662">
    <property type="component" value="Unassembled WGS sequence"/>
</dbReference>
<comment type="caution">
    <text evidence="3">The sequence shown here is derived from an EMBL/GenBank/DDBJ whole genome shotgun (WGS) entry which is preliminary data.</text>
</comment>
<evidence type="ECO:0000313" key="4">
    <source>
        <dbReference type="Proteomes" id="UP000237662"/>
    </source>
</evidence>
<sequence>MKLFHLTPAACLFLIGCSTASEVQPLSSTDEDPINRARVEGYVFQPERIDATDARVAELSVPDGFTIGKFAEDMGKPRMLAVREDGTVYVTRRGGDIYMLRDTDGDGKADSREQVFEMKNIHGLELRGDELYMVAVNEVLKTRLQSDGTFGPIDTVATKFPEGGQHNNRTLAFGPDDKLYVSVGSTCNACAETNDENATLVQMNADGSERKIFAKGLRNTIGFDWHPETGVLYGLDHGIDWLGDDAQKEELNMLEEGKHYGWPYIYGDGHYNPADEPEEGFDAFEKKVTDPVMTYTAHSAPLDMIFYRGDQFPLTYRNDAIVTMRGSWNRSEPSGYKIVRIEFDDNGKPVAFHDFATGWLRNNDQQQMGRLVGLAEMPDGSLLATDDTNGVIYRIAYGKSSR</sequence>
<dbReference type="Gene3D" id="2.120.10.30">
    <property type="entry name" value="TolB, C-terminal domain"/>
    <property type="match status" value="1"/>
</dbReference>
<dbReference type="AlphaFoldDB" id="A0A2S6I5V4"/>
<protein>
    <submittedName>
        <fullName evidence="3">Glucose/arabinose dehydrogenase</fullName>
    </submittedName>
</protein>
<dbReference type="EMBL" id="PTJC01000006">
    <property type="protein sequence ID" value="PPK86530.1"/>
    <property type="molecule type" value="Genomic_DNA"/>
</dbReference>
<dbReference type="OrthoDB" id="9811395at2"/>
<evidence type="ECO:0000313" key="3">
    <source>
        <dbReference type="EMBL" id="PPK86530.1"/>
    </source>
</evidence>
<dbReference type="PROSITE" id="PS51257">
    <property type="entry name" value="PROKAR_LIPOPROTEIN"/>
    <property type="match status" value="1"/>
</dbReference>
<organism evidence="3 4">
    <name type="scientific">Neolewinella xylanilytica</name>
    <dbReference type="NCBI Taxonomy" id="1514080"/>
    <lineage>
        <taxon>Bacteria</taxon>
        <taxon>Pseudomonadati</taxon>
        <taxon>Bacteroidota</taxon>
        <taxon>Saprospiria</taxon>
        <taxon>Saprospirales</taxon>
        <taxon>Lewinellaceae</taxon>
        <taxon>Neolewinella</taxon>
    </lineage>
</organism>
<dbReference type="InterPro" id="IPR054539">
    <property type="entry name" value="Beta-prop_PDH"/>
</dbReference>
<reference evidence="3 4" key="1">
    <citation type="submission" date="2018-02" db="EMBL/GenBank/DDBJ databases">
        <title>Genomic Encyclopedia of Archaeal and Bacterial Type Strains, Phase II (KMG-II): from individual species to whole genera.</title>
        <authorList>
            <person name="Goeker M."/>
        </authorList>
    </citation>
    <scope>NUCLEOTIDE SEQUENCE [LARGE SCALE GENOMIC DNA]</scope>
    <source>
        <strain evidence="3 4">DSM 29526</strain>
    </source>
</reference>
<dbReference type="Pfam" id="PF22807">
    <property type="entry name" value="TrAA12"/>
    <property type="match status" value="1"/>
</dbReference>
<feature type="signal peptide" evidence="1">
    <location>
        <begin position="1"/>
        <end position="20"/>
    </location>
</feature>
<dbReference type="InterPro" id="IPR011042">
    <property type="entry name" value="6-blade_b-propeller_TolB-like"/>
</dbReference>
<keyword evidence="4" id="KW-1185">Reference proteome</keyword>
<dbReference type="SUPFAM" id="SSF50952">
    <property type="entry name" value="Soluble quinoprotein glucose dehydrogenase"/>
    <property type="match status" value="1"/>
</dbReference>
<dbReference type="RefSeq" id="WP_104420958.1">
    <property type="nucleotide sequence ID" value="NZ_PTJC01000006.1"/>
</dbReference>
<keyword evidence="1" id="KW-0732">Signal</keyword>
<dbReference type="PANTHER" id="PTHR19328:SF53">
    <property type="entry name" value="MEMBRANE PROTEIN"/>
    <property type="match status" value="1"/>
</dbReference>
<feature type="chain" id="PRO_5015702627" evidence="1">
    <location>
        <begin position="21"/>
        <end position="402"/>
    </location>
</feature>
<evidence type="ECO:0000256" key="1">
    <source>
        <dbReference type="SAM" id="SignalP"/>
    </source>
</evidence>
<name>A0A2S6I5V4_9BACT</name>
<proteinExistence type="predicted"/>